<dbReference type="AlphaFoldDB" id="A0A4Y7QL91"/>
<dbReference type="STRING" id="50990.A0A4Y7QL91"/>
<dbReference type="Proteomes" id="UP000294933">
    <property type="component" value="Unassembled WGS sequence"/>
</dbReference>
<dbReference type="PANTHER" id="PTHR12760">
    <property type="entry name" value="TETRATRICOPEPTIDE REPEAT PROTEIN"/>
    <property type="match status" value="1"/>
</dbReference>
<accession>A0A4Y7QL91</accession>
<dbReference type="Gene3D" id="1.25.40.10">
    <property type="entry name" value="Tetratricopeptide repeat domain"/>
    <property type="match status" value="1"/>
</dbReference>
<keyword evidence="7" id="KW-1185">Reference proteome</keyword>
<evidence type="ECO:0000313" key="6">
    <source>
        <dbReference type="EMBL" id="TDL27981.1"/>
    </source>
</evidence>
<keyword evidence="4" id="KW-0256">Endoplasmic reticulum</keyword>
<reference evidence="6 7" key="1">
    <citation type="submission" date="2018-06" db="EMBL/GenBank/DDBJ databases">
        <title>A transcriptomic atlas of mushroom development highlights an independent origin of complex multicellularity.</title>
        <authorList>
            <consortium name="DOE Joint Genome Institute"/>
            <person name="Krizsan K."/>
            <person name="Almasi E."/>
            <person name="Merenyi Z."/>
            <person name="Sahu N."/>
            <person name="Viragh M."/>
            <person name="Koszo T."/>
            <person name="Mondo S."/>
            <person name="Kiss B."/>
            <person name="Balint B."/>
            <person name="Kues U."/>
            <person name="Barry K."/>
            <person name="Hegedus J.C."/>
            <person name="Henrissat B."/>
            <person name="Johnson J."/>
            <person name="Lipzen A."/>
            <person name="Ohm R."/>
            <person name="Nagy I."/>
            <person name="Pangilinan J."/>
            <person name="Yan J."/>
            <person name="Xiong Y."/>
            <person name="Grigoriev I.V."/>
            <person name="Hibbett D.S."/>
            <person name="Nagy L.G."/>
        </authorList>
    </citation>
    <scope>NUCLEOTIDE SEQUENCE [LARGE SCALE GENOMIC DNA]</scope>
    <source>
        <strain evidence="6 7">SZMC22713</strain>
    </source>
</reference>
<feature type="repeat" description="TPR" evidence="3">
    <location>
        <begin position="149"/>
        <end position="182"/>
    </location>
</feature>
<keyword evidence="1" id="KW-0677">Repeat</keyword>
<dbReference type="EMBL" id="ML170158">
    <property type="protein sequence ID" value="TDL27981.1"/>
    <property type="molecule type" value="Genomic_DNA"/>
</dbReference>
<comment type="subunit">
    <text evidence="4">Component of the ER membrane protein complex (EMC).</text>
</comment>
<dbReference type="PROSITE" id="PS50005">
    <property type="entry name" value="TPR"/>
    <property type="match status" value="1"/>
</dbReference>
<dbReference type="InterPro" id="IPR039856">
    <property type="entry name" value="EMC2-like"/>
</dbReference>
<feature type="domain" description="EMC2 TPR-like" evidence="5">
    <location>
        <begin position="100"/>
        <end position="193"/>
    </location>
</feature>
<dbReference type="InterPro" id="IPR055217">
    <property type="entry name" value="TPR_EMC2"/>
</dbReference>
<evidence type="ECO:0000256" key="1">
    <source>
        <dbReference type="ARBA" id="ARBA00022737"/>
    </source>
</evidence>
<dbReference type="OrthoDB" id="124397at2759"/>
<name>A0A4Y7QL91_9AGAM</name>
<keyword evidence="4" id="KW-0472">Membrane</keyword>
<protein>
    <recommendedName>
        <fullName evidence="4">ER membrane protein complex subunit 2</fullName>
    </recommendedName>
</protein>
<dbReference type="GO" id="GO:0072546">
    <property type="term" value="C:EMC complex"/>
    <property type="evidence" value="ECO:0007669"/>
    <property type="project" value="UniProtKB-UniRule"/>
</dbReference>
<proteinExistence type="inferred from homology"/>
<evidence type="ECO:0000313" key="7">
    <source>
        <dbReference type="Proteomes" id="UP000294933"/>
    </source>
</evidence>
<comment type="subcellular location">
    <subcellularLocation>
        <location evidence="4">Endoplasmic reticulum membrane</location>
        <topology evidence="4">Peripheral membrane protein</topology>
        <orientation evidence="4">Cytoplasmic side</orientation>
    </subcellularLocation>
</comment>
<dbReference type="InterPro" id="IPR011990">
    <property type="entry name" value="TPR-like_helical_dom_sf"/>
</dbReference>
<keyword evidence="2 3" id="KW-0802">TPR repeat</keyword>
<dbReference type="VEuPathDB" id="FungiDB:BD410DRAFT_781913"/>
<gene>
    <name evidence="6" type="ORF">BD410DRAFT_781913</name>
</gene>
<sequence length="297" mass="33017">MSKELAVALQKLATYRAQNSRASQQTFEQGVTVLKHNALWKQGDDGWAFLEQLTLASLDVGKPDVADRCISLLTQKFPGSPRVECLTGIRLEATETPEVALKYYDDMLSIEESNAALWKRKISVLRRMGQINRAVEELSSYLDTFYTDVEGWLELANIYTSCNQYTLALQALQHTLLLAPQNSFYALQAAETAYTAGDIPLAIKMFLTVTDMSDDSDSPADSIPEGITVRSWYGVKLCTRNLLKDSRTTSVSPSQTPVPEHVKLLDELATERLLTAYSSGNGPVNGREVLVKWLEAK</sequence>
<evidence type="ECO:0000259" key="5">
    <source>
        <dbReference type="Pfam" id="PF22890"/>
    </source>
</evidence>
<comment type="similarity">
    <text evidence="4">Belongs to the EMC2 family.</text>
</comment>
<dbReference type="SUPFAM" id="SSF48452">
    <property type="entry name" value="TPR-like"/>
    <property type="match status" value="1"/>
</dbReference>
<organism evidence="6 7">
    <name type="scientific">Rickenella mellea</name>
    <dbReference type="NCBI Taxonomy" id="50990"/>
    <lineage>
        <taxon>Eukaryota</taxon>
        <taxon>Fungi</taxon>
        <taxon>Dikarya</taxon>
        <taxon>Basidiomycota</taxon>
        <taxon>Agaricomycotina</taxon>
        <taxon>Agaricomycetes</taxon>
        <taxon>Hymenochaetales</taxon>
        <taxon>Rickenellaceae</taxon>
        <taxon>Rickenella</taxon>
    </lineage>
</organism>
<comment type="function">
    <text evidence="4">Part of the endoplasmic reticulum membrane protein complex (EMC) that enables the energy-independent insertion into endoplasmic reticulum membranes of newly synthesized membrane proteins.</text>
</comment>
<evidence type="ECO:0000256" key="2">
    <source>
        <dbReference type="ARBA" id="ARBA00022803"/>
    </source>
</evidence>
<dbReference type="InterPro" id="IPR019734">
    <property type="entry name" value="TPR_rpt"/>
</dbReference>
<evidence type="ECO:0000256" key="4">
    <source>
        <dbReference type="RuleBase" id="RU367091"/>
    </source>
</evidence>
<dbReference type="Pfam" id="PF22890">
    <property type="entry name" value="TPR_EMC2"/>
    <property type="match status" value="1"/>
</dbReference>
<evidence type="ECO:0000256" key="3">
    <source>
        <dbReference type="PROSITE-ProRule" id="PRU00339"/>
    </source>
</evidence>